<organism evidence="1 2">
    <name type="scientific">Kittiwake papillomavirus 2</name>
    <dbReference type="NCBI Taxonomy" id="2562551"/>
    <lineage>
        <taxon>Viruses</taxon>
        <taxon>Monodnaviria</taxon>
        <taxon>Shotokuvirae</taxon>
        <taxon>Cossaviricota</taxon>
        <taxon>Papovaviricetes</taxon>
        <taxon>Zurhausenvirales</taxon>
        <taxon>Papillomaviridae</taxon>
    </lineage>
</organism>
<name>A0AAE5YN37_9PAPI</name>
<protein>
    <submittedName>
        <fullName evidence="1">E9</fullName>
    </submittedName>
</protein>
<sequence length="168" mass="19666">MITLFCPNWDTCWVVNGDTEHQEDMVTLCLEVKPHQNAQACASAMYTFLRRTRDFYKIECLGPALPALRRRLSGTFLDDPIDDKVDFLAHLCWQAEYLLKKHMPFQNLKIIMPLPRLADLYWYLAPTKEECKENAAYVLKTLKTARASRQRRHLSKARQKGCSYFNAY</sequence>
<evidence type="ECO:0000313" key="1">
    <source>
        <dbReference type="EMBL" id="QBR99483.1"/>
    </source>
</evidence>
<evidence type="ECO:0000313" key="2">
    <source>
        <dbReference type="Proteomes" id="UP001223656"/>
    </source>
</evidence>
<dbReference type="Proteomes" id="UP001223656">
    <property type="component" value="Segment"/>
</dbReference>
<accession>A0AAE5YN37</accession>
<proteinExistence type="predicted"/>
<dbReference type="EMBL" id="MK620305">
    <property type="protein sequence ID" value="QBR99483.1"/>
    <property type="molecule type" value="Genomic_DNA"/>
</dbReference>
<gene>
    <name evidence="1" type="primary">E9</name>
</gene>
<reference evidence="1" key="1">
    <citation type="journal article" date="2019" name="Front. Microbiol.">
        <title>New Insight Into Avian Papillomavirus Ecology and Evolution From Characterization of Novel Wild Bird Papillomaviruses.</title>
        <authorList>
            <person name="Canuti M."/>
            <person name="Munro H.J."/>
            <person name="Robertson G.J."/>
            <person name="Kroyer A."/>
            <person name="Roul S."/>
            <person name="Ojkic D."/>
            <person name="Whitney H."/>
            <person name="Lang A.S."/>
        </authorList>
    </citation>
    <scope>NUCLEOTIDE SEQUENCE</scope>
    <source>
        <strain evidence="1">NL15_K927</strain>
    </source>
</reference>